<dbReference type="Gene3D" id="3.30.1370.110">
    <property type="match status" value="1"/>
</dbReference>
<name>A0A845S9E7_9PROT</name>
<dbReference type="InterPro" id="IPR002625">
    <property type="entry name" value="Smr_dom"/>
</dbReference>
<dbReference type="PROSITE" id="PS50828">
    <property type="entry name" value="SMR"/>
    <property type="match status" value="1"/>
</dbReference>
<dbReference type="InterPro" id="IPR036063">
    <property type="entry name" value="Smr_dom_sf"/>
</dbReference>
<feature type="domain" description="Smr" evidence="1">
    <location>
        <begin position="51"/>
        <end position="142"/>
    </location>
</feature>
<dbReference type="EMBL" id="RGGN01000053">
    <property type="protein sequence ID" value="NCU62866.1"/>
    <property type="molecule type" value="Genomic_DNA"/>
</dbReference>
<accession>A0A845S9E7</accession>
<organism evidence="5 6">
    <name type="scientific">Candidatus Fonsibacter lacus</name>
    <dbReference type="NCBI Taxonomy" id="2576439"/>
    <lineage>
        <taxon>Bacteria</taxon>
        <taxon>Pseudomonadati</taxon>
        <taxon>Pseudomonadota</taxon>
        <taxon>Alphaproteobacteria</taxon>
        <taxon>Candidatus Pelagibacterales</taxon>
        <taxon>Candidatus Pelagibacterales incertae sedis</taxon>
        <taxon>Candidatus Fonsibacter</taxon>
    </lineage>
</organism>
<dbReference type="Pfam" id="PF01713">
    <property type="entry name" value="Smr"/>
    <property type="match status" value="1"/>
</dbReference>
<proteinExistence type="predicted"/>
<evidence type="ECO:0000259" key="1">
    <source>
        <dbReference type="PROSITE" id="PS50828"/>
    </source>
</evidence>
<dbReference type="EMBL" id="RGMI01000174">
    <property type="protein sequence ID" value="NCU50803.1"/>
    <property type="molecule type" value="Genomic_DNA"/>
</dbReference>
<evidence type="ECO:0000313" key="3">
    <source>
        <dbReference type="EMBL" id="NCU50803.1"/>
    </source>
</evidence>
<protein>
    <recommendedName>
        <fullName evidence="1">Smr domain-containing protein</fullName>
    </recommendedName>
</protein>
<evidence type="ECO:0000313" key="2">
    <source>
        <dbReference type="EMBL" id="NBN88465.1"/>
    </source>
</evidence>
<evidence type="ECO:0000313" key="5">
    <source>
        <dbReference type="EMBL" id="NCU62866.1"/>
    </source>
</evidence>
<dbReference type="EMBL" id="RGET01000134">
    <property type="protein sequence ID" value="NBN88465.1"/>
    <property type="molecule type" value="Genomic_DNA"/>
</dbReference>
<dbReference type="EMBL" id="RGOB01000105">
    <property type="protein sequence ID" value="NCU53345.1"/>
    <property type="molecule type" value="Genomic_DNA"/>
</dbReference>
<gene>
    <name evidence="2" type="ORF">EBV32_05200</name>
    <name evidence="5" type="ORF">EBV78_02075</name>
    <name evidence="3" type="ORF">EBX29_03435</name>
    <name evidence="4" type="ORF">EBX74_03490</name>
</gene>
<evidence type="ECO:0000313" key="6">
    <source>
        <dbReference type="Proteomes" id="UP000572953"/>
    </source>
</evidence>
<reference evidence="5 6" key="1">
    <citation type="submission" date="2018-10" db="EMBL/GenBank/DDBJ databases">
        <title>Iterative Subtractive Binning of Freshwater Chronoseries Metagenomes Recovers Nearly Complete Genomes from over Four Hundred Novel Species.</title>
        <authorList>
            <person name="Rodriguez-R L.M."/>
            <person name="Tsementzi D."/>
            <person name="Luo C."/>
            <person name="Konstantinidis K.T."/>
        </authorList>
    </citation>
    <scope>NUCLEOTIDE SEQUENCE [LARGE SCALE GENOMIC DNA]</scope>
    <source>
        <strain evidence="5">WB7_2B_003</strain>
        <strain evidence="2">WB7_6_001</strain>
        <strain evidence="3">WB8_1A_003</strain>
        <strain evidence="4">WB8_2A_004</strain>
    </source>
</reference>
<dbReference type="SUPFAM" id="SSF160443">
    <property type="entry name" value="SMR domain-like"/>
    <property type="match status" value="1"/>
</dbReference>
<dbReference type="Proteomes" id="UP000713222">
    <property type="component" value="Unassembled WGS sequence"/>
</dbReference>
<dbReference type="Proteomes" id="UP000572953">
    <property type="component" value="Unassembled WGS sequence"/>
</dbReference>
<evidence type="ECO:0000313" key="4">
    <source>
        <dbReference type="EMBL" id="NCU53345.1"/>
    </source>
</evidence>
<sequence length="144" mass="16773">MPKNNKNSINLEDIKAWEDFKNQKFLDGDKGEIFKKSVNQNKKQDHIDFKIDLHGYSLQESFKKIKEVIESCYQKDFRNILIITGKGLRSKVKENPYLSEDLSLLKYAVPNFIKDNFSDIINSMEEPEQNLGGSGAFLLRLKKR</sequence>
<dbReference type="AlphaFoldDB" id="A0A845S9E7"/>
<dbReference type="Proteomes" id="UP000747791">
    <property type="component" value="Unassembled WGS sequence"/>
</dbReference>
<comment type="caution">
    <text evidence="5">The sequence shown here is derived from an EMBL/GenBank/DDBJ whole genome shotgun (WGS) entry which is preliminary data.</text>
</comment>
<dbReference type="Proteomes" id="UP000699985">
    <property type="component" value="Unassembled WGS sequence"/>
</dbReference>